<feature type="compositionally biased region" description="Acidic residues" evidence="7">
    <location>
        <begin position="232"/>
        <end position="251"/>
    </location>
</feature>
<dbReference type="GO" id="GO:0030490">
    <property type="term" value="P:maturation of SSU-rRNA"/>
    <property type="evidence" value="ECO:0007669"/>
    <property type="project" value="TreeGrafter"/>
</dbReference>
<comment type="catalytic activity">
    <reaction evidence="6">
        <text>an N(1)-methylpseudouridine in rRNA + S-adenosyl-L-methionine = N(1)-methyl-N(3)-[(3S)-3-amino-3-carboxypropyl]pseudouridine in rRNA + S-methyl-5'-thioadenosine + H(+)</text>
        <dbReference type="Rhea" id="RHEA:63296"/>
        <dbReference type="Rhea" id="RHEA-COMP:11634"/>
        <dbReference type="Rhea" id="RHEA-COMP:16310"/>
        <dbReference type="ChEBI" id="CHEBI:15378"/>
        <dbReference type="ChEBI" id="CHEBI:17509"/>
        <dbReference type="ChEBI" id="CHEBI:59789"/>
        <dbReference type="ChEBI" id="CHEBI:74890"/>
        <dbReference type="ChEBI" id="CHEBI:146234"/>
        <dbReference type="EC" id="2.5.1.157"/>
    </reaction>
</comment>
<dbReference type="EMBL" id="HE573027">
    <property type="protein sequence ID" value="CCC54116.1"/>
    <property type="molecule type" value="Genomic_DNA"/>
</dbReference>
<keyword evidence="1" id="KW-0963">Cytoplasm</keyword>
<dbReference type="EC" id="2.5.1.157" evidence="6"/>
<protein>
    <recommendedName>
        <fullName evidence="6">18S rRNA aminocarboxypropyltransferase</fullName>
        <ecNumber evidence="6">2.5.1.157</ecNumber>
    </recommendedName>
</protein>
<dbReference type="Pfam" id="PF04034">
    <property type="entry name" value="Ribo_biogen_C"/>
    <property type="match status" value="1"/>
</dbReference>
<evidence type="ECO:0000256" key="4">
    <source>
        <dbReference type="ARBA" id="ARBA00022679"/>
    </source>
</evidence>
<evidence type="ECO:0000256" key="2">
    <source>
        <dbReference type="ARBA" id="ARBA00022517"/>
    </source>
</evidence>
<keyword evidence="2 6" id="KW-0690">Ribosome biogenesis</keyword>
<keyword evidence="5 6" id="KW-0949">S-adenosyl-L-methionine</keyword>
<evidence type="ECO:0000313" key="10">
    <source>
        <dbReference type="EMBL" id="CCC54116.1"/>
    </source>
</evidence>
<dbReference type="PANTHER" id="PTHR20426">
    <property type="entry name" value="RIBOSOME BIOGENESIS PROTEIN TSR3 HOMOLOG"/>
    <property type="match status" value="1"/>
</dbReference>
<dbReference type="VEuPathDB" id="TriTrypDB:TvY486_1116000"/>
<dbReference type="AlphaFoldDB" id="G0U933"/>
<feature type="domain" description="RNase L inhibitor RLI-like possible metal-binding" evidence="9">
    <location>
        <begin position="18"/>
        <end position="40"/>
    </location>
</feature>
<dbReference type="InterPro" id="IPR007177">
    <property type="entry name" value="Tsr3_C"/>
</dbReference>
<sequence>MRKWKERRQQPCARPCSVPLAMWDFEQCDPKACSGRRLYRRSALRLLALREPFNGVVLTPTAVTVLSPADRDIIAHFGVAVVDCSWNRLSDVPWRHMKMGAPRLLPLLVAANPVNYGRPSELNCAEALAAALAIVGRMDDARVVMSYFSWGESFFDLNADLLEGYCSCGNEEEVKDFQARYVAEEAHKSAEKREMDFNNIDLENVVPLNVKKGRLKSRHKWGQESDHSSESGSEEEEGEQNENENEKEGDECERCGGDT</sequence>
<evidence type="ECO:0000256" key="1">
    <source>
        <dbReference type="ARBA" id="ARBA00022490"/>
    </source>
</evidence>
<evidence type="ECO:0000256" key="6">
    <source>
        <dbReference type="HAMAP-Rule" id="MF_03146"/>
    </source>
</evidence>
<dbReference type="InterPro" id="IPR007209">
    <property type="entry name" value="RNaseL-inhib-like_metal-bd_dom"/>
</dbReference>
<reference evidence="10" key="1">
    <citation type="journal article" date="2012" name="Proc. Natl. Acad. Sci. U.S.A.">
        <title>Antigenic diversity is generated by distinct evolutionary mechanisms in African trypanosome species.</title>
        <authorList>
            <person name="Jackson A.P."/>
            <person name="Berry A."/>
            <person name="Aslett M."/>
            <person name="Allison H.C."/>
            <person name="Burton P."/>
            <person name="Vavrova-Anderson J."/>
            <person name="Brown R."/>
            <person name="Browne H."/>
            <person name="Corton N."/>
            <person name="Hauser H."/>
            <person name="Gamble J."/>
            <person name="Gilderthorp R."/>
            <person name="Marcello L."/>
            <person name="McQuillan J."/>
            <person name="Otto T.D."/>
            <person name="Quail M.A."/>
            <person name="Sanders M.J."/>
            <person name="van Tonder A."/>
            <person name="Ginger M.L."/>
            <person name="Field M.C."/>
            <person name="Barry J.D."/>
            <person name="Hertz-Fowler C."/>
            <person name="Berriman M."/>
        </authorList>
    </citation>
    <scope>NUCLEOTIDE SEQUENCE</scope>
    <source>
        <strain evidence="10">Y486</strain>
    </source>
</reference>
<evidence type="ECO:0000259" key="8">
    <source>
        <dbReference type="Pfam" id="PF04034"/>
    </source>
</evidence>
<organism evidence="10">
    <name type="scientific">Trypanosoma vivax (strain Y486)</name>
    <dbReference type="NCBI Taxonomy" id="1055687"/>
    <lineage>
        <taxon>Eukaryota</taxon>
        <taxon>Discoba</taxon>
        <taxon>Euglenozoa</taxon>
        <taxon>Kinetoplastea</taxon>
        <taxon>Metakinetoplastina</taxon>
        <taxon>Trypanosomatida</taxon>
        <taxon>Trypanosomatidae</taxon>
        <taxon>Trypanosoma</taxon>
        <taxon>Duttonella</taxon>
    </lineage>
</organism>
<dbReference type="GO" id="GO:1904047">
    <property type="term" value="F:S-adenosyl-L-methionine binding"/>
    <property type="evidence" value="ECO:0007669"/>
    <property type="project" value="UniProtKB-UniRule"/>
</dbReference>
<proteinExistence type="inferred from homology"/>
<feature type="domain" description="16S/18S rRNA aminocarboxypropyltransferase Tsr3 C-terminal" evidence="8">
    <location>
        <begin position="56"/>
        <end position="181"/>
    </location>
</feature>
<dbReference type="InterPro" id="IPR022968">
    <property type="entry name" value="Tsr3-like"/>
</dbReference>
<evidence type="ECO:0000256" key="3">
    <source>
        <dbReference type="ARBA" id="ARBA00022552"/>
    </source>
</evidence>
<keyword evidence="4 6" id="KW-0808">Transferase</keyword>
<name>G0U933_TRYVY</name>
<dbReference type="GO" id="GO:0000455">
    <property type="term" value="P:enzyme-directed rRNA pseudouridine synthesis"/>
    <property type="evidence" value="ECO:0007669"/>
    <property type="project" value="UniProtKB-UniRule"/>
</dbReference>
<feature type="region of interest" description="Disordered" evidence="7">
    <location>
        <begin position="215"/>
        <end position="259"/>
    </location>
</feature>
<dbReference type="HAMAP" id="MF_01116">
    <property type="entry name" value="TSR3"/>
    <property type="match status" value="1"/>
</dbReference>
<evidence type="ECO:0000259" key="9">
    <source>
        <dbReference type="Pfam" id="PF04068"/>
    </source>
</evidence>
<gene>
    <name evidence="10" type="ORF">TVY486_1116000</name>
</gene>
<feature type="binding site" evidence="6">
    <location>
        <position position="34"/>
    </location>
    <ligand>
        <name>S-adenosyl-L-methionine</name>
        <dbReference type="ChEBI" id="CHEBI:59789"/>
    </ligand>
</feature>
<dbReference type="NCBIfam" id="NF002621">
    <property type="entry name" value="PRK02287.1"/>
    <property type="match status" value="1"/>
</dbReference>
<feature type="binding site" evidence="6">
    <location>
        <position position="82"/>
    </location>
    <ligand>
        <name>S-adenosyl-L-methionine</name>
        <dbReference type="ChEBI" id="CHEBI:59789"/>
    </ligand>
</feature>
<dbReference type="Pfam" id="PF04068">
    <property type="entry name" value="Fer4_RLI"/>
    <property type="match status" value="1"/>
</dbReference>
<comment type="caution">
    <text evidence="6">Lacks conserved residue(s) required for the propagation of feature annotation.</text>
</comment>
<evidence type="ECO:0000256" key="7">
    <source>
        <dbReference type="SAM" id="MobiDB-lite"/>
    </source>
</evidence>
<dbReference type="GO" id="GO:0106388">
    <property type="term" value="F:rRNA small subunit aminocarboxypropyltransferase activity"/>
    <property type="evidence" value="ECO:0007669"/>
    <property type="project" value="UniProtKB-EC"/>
</dbReference>
<comment type="similarity">
    <text evidence="6">Belongs to the TDD superfamily. TSR3 family.</text>
</comment>
<keyword evidence="3 6" id="KW-0698">rRNA processing</keyword>
<evidence type="ECO:0000256" key="5">
    <source>
        <dbReference type="ARBA" id="ARBA00022691"/>
    </source>
</evidence>
<feature type="binding site" evidence="6">
    <location>
        <position position="105"/>
    </location>
    <ligand>
        <name>S-adenosyl-L-methionine</name>
        <dbReference type="ChEBI" id="CHEBI:59789"/>
    </ligand>
</feature>
<dbReference type="PANTHER" id="PTHR20426:SF0">
    <property type="entry name" value="18S RRNA AMINOCARBOXYPROPYLTRANSFERASE"/>
    <property type="match status" value="1"/>
</dbReference>
<comment type="function">
    <text evidence="6">Aminocarboxypropyltransferase that catalyzes the aminocarboxypropyl transfer on pseudouridine in 18S rRNA. It constitutes the last step in biosynthesis of the hypermodified N1-methyl-N3-(3-amino-3-carboxypropyl) pseudouridine (m1acp3-Psi).</text>
</comment>
<accession>G0U933</accession>